<dbReference type="FunFam" id="3.20.20.80:FF:000120">
    <property type="entry name" value="Alpha-amylase A"/>
    <property type="match status" value="1"/>
</dbReference>
<keyword evidence="11" id="KW-1185">Reference proteome</keyword>
<dbReference type="Pfam" id="PF00128">
    <property type="entry name" value="Alpha-amylase"/>
    <property type="match status" value="1"/>
</dbReference>
<dbReference type="OrthoDB" id="1740265at2759"/>
<dbReference type="Gene3D" id="3.20.20.80">
    <property type="entry name" value="Glycosidases"/>
    <property type="match status" value="1"/>
</dbReference>
<name>A0A815BCV2_9BILA</name>
<evidence type="ECO:0000256" key="4">
    <source>
        <dbReference type="ARBA" id="ARBA00022801"/>
    </source>
</evidence>
<dbReference type="PANTHER" id="PTHR10357:SF215">
    <property type="entry name" value="ALPHA-AMYLASE 1"/>
    <property type="match status" value="1"/>
</dbReference>
<feature type="non-terminal residue" evidence="9">
    <location>
        <position position="1"/>
    </location>
</feature>
<dbReference type="InterPro" id="IPR017853">
    <property type="entry name" value="GH"/>
</dbReference>
<accession>A0A815BCV2</accession>
<keyword evidence="4" id="KW-0378">Hydrolase</keyword>
<evidence type="ECO:0000256" key="5">
    <source>
        <dbReference type="ARBA" id="ARBA00022837"/>
    </source>
</evidence>
<dbReference type="PANTHER" id="PTHR10357">
    <property type="entry name" value="ALPHA-AMYLASE FAMILY MEMBER"/>
    <property type="match status" value="1"/>
</dbReference>
<evidence type="ECO:0000256" key="6">
    <source>
        <dbReference type="ARBA" id="ARBA00023277"/>
    </source>
</evidence>
<evidence type="ECO:0000313" key="11">
    <source>
        <dbReference type="Proteomes" id="UP000663829"/>
    </source>
</evidence>
<organism evidence="9 11">
    <name type="scientific">Didymodactylos carnosus</name>
    <dbReference type="NCBI Taxonomy" id="1234261"/>
    <lineage>
        <taxon>Eukaryota</taxon>
        <taxon>Metazoa</taxon>
        <taxon>Spiralia</taxon>
        <taxon>Gnathifera</taxon>
        <taxon>Rotifera</taxon>
        <taxon>Eurotatoria</taxon>
        <taxon>Bdelloidea</taxon>
        <taxon>Philodinida</taxon>
        <taxon>Philodinidae</taxon>
        <taxon>Didymodactylos</taxon>
    </lineage>
</organism>
<feature type="domain" description="Glycosyl hydrolase family 13 catalytic" evidence="8">
    <location>
        <begin position="22"/>
        <end position="384"/>
    </location>
</feature>
<dbReference type="SMART" id="SM00642">
    <property type="entry name" value="Aamy"/>
    <property type="match status" value="1"/>
</dbReference>
<evidence type="ECO:0000256" key="2">
    <source>
        <dbReference type="ARBA" id="ARBA00022723"/>
    </source>
</evidence>
<dbReference type="AlphaFoldDB" id="A0A815BCV2"/>
<dbReference type="GO" id="GO:0016798">
    <property type="term" value="F:hydrolase activity, acting on glycosyl bonds"/>
    <property type="evidence" value="ECO:0007669"/>
    <property type="project" value="UniProtKB-KW"/>
</dbReference>
<dbReference type="EMBL" id="CAJOBC010022177">
    <property type="protein sequence ID" value="CAF4054424.1"/>
    <property type="molecule type" value="Genomic_DNA"/>
</dbReference>
<proteinExistence type="predicted"/>
<evidence type="ECO:0000256" key="3">
    <source>
        <dbReference type="ARBA" id="ARBA00022729"/>
    </source>
</evidence>
<evidence type="ECO:0000313" key="9">
    <source>
        <dbReference type="EMBL" id="CAF1268685.1"/>
    </source>
</evidence>
<evidence type="ECO:0000256" key="1">
    <source>
        <dbReference type="ARBA" id="ARBA00001913"/>
    </source>
</evidence>
<evidence type="ECO:0000259" key="8">
    <source>
        <dbReference type="SMART" id="SM00642"/>
    </source>
</evidence>
<keyword evidence="3" id="KW-0732">Signal</keyword>
<sequence length="564" mass="65555">FIFPFFVNSKTAAEWRSRTIYQLLTDRFAHTPNDIETNKNCLHSPLSEYDIRHYCGGTYKGIISHLNYIKQMGFDAIWISPITAQIENDTHWGVAWHGYWQQNIYRLNEHFGTATELRTLIQAAHTLDIWIMLDVVVNHVGPNVNGTARYVPFDLDIYYHQPPCLITDYTNQSQVEFCTVGDINVPLPDLNTEHEFVVSTFNQWIQNIINEYEFDGIRIDTFRHVRKTFWTDYVSASGVYSLGEVATSDTAYVGDYQRYADGILHYPLYFVLDEVFRDENRKSIRELDKQVQLNEKYFIDTTLCGIFLDNHDQARFMNHTTNMILIQNALTYLMFSDGIPIFYYGTEQEYHGDSDPWNREPMWQSNYSQSTPIYQFVKKLLLLRTILKLNYPQYFLTHQHTVYIDNSTYIYYKYPVLIVVSNDNFDRPKTVNIMSNITNYIDYFTKAKKFICSILFPTAMHYPHPSQQQTQSQPQTQQQIFVVPQTPNLNNNSNTNQLNPSKMSYVYSTATNQQQSPSSNILHQTQGNVIQTNGTTMITNLLTTTIISAISAIATTTTPTVFSQ</sequence>
<comment type="caution">
    <text evidence="9">The sequence shown here is derived from an EMBL/GenBank/DDBJ whole genome shotgun (WGS) entry which is preliminary data.</text>
</comment>
<comment type="cofactor">
    <cofactor evidence="1">
        <name>Ca(2+)</name>
        <dbReference type="ChEBI" id="CHEBI:29108"/>
    </cofactor>
</comment>
<evidence type="ECO:0000256" key="7">
    <source>
        <dbReference type="ARBA" id="ARBA00023295"/>
    </source>
</evidence>
<dbReference type="Proteomes" id="UP000663829">
    <property type="component" value="Unassembled WGS sequence"/>
</dbReference>
<reference evidence="9" key="1">
    <citation type="submission" date="2021-02" db="EMBL/GenBank/DDBJ databases">
        <authorList>
            <person name="Nowell W R."/>
        </authorList>
    </citation>
    <scope>NUCLEOTIDE SEQUENCE</scope>
</reference>
<dbReference type="CDD" id="cd11319">
    <property type="entry name" value="AmyAc_euk_AmyA"/>
    <property type="match status" value="1"/>
</dbReference>
<dbReference type="GO" id="GO:0005975">
    <property type="term" value="P:carbohydrate metabolic process"/>
    <property type="evidence" value="ECO:0007669"/>
    <property type="project" value="InterPro"/>
</dbReference>
<protein>
    <recommendedName>
        <fullName evidence="8">Glycosyl hydrolase family 13 catalytic domain-containing protein</fullName>
    </recommendedName>
</protein>
<dbReference type="SUPFAM" id="SSF51445">
    <property type="entry name" value="(Trans)glycosidases"/>
    <property type="match status" value="1"/>
</dbReference>
<dbReference type="InterPro" id="IPR006047">
    <property type="entry name" value="GH13_cat_dom"/>
</dbReference>
<dbReference type="GO" id="GO:0046872">
    <property type="term" value="F:metal ion binding"/>
    <property type="evidence" value="ECO:0007669"/>
    <property type="project" value="UniProtKB-KW"/>
</dbReference>
<keyword evidence="5" id="KW-0106">Calcium</keyword>
<evidence type="ECO:0000313" key="10">
    <source>
        <dbReference type="EMBL" id="CAF4054424.1"/>
    </source>
</evidence>
<dbReference type="Proteomes" id="UP000681722">
    <property type="component" value="Unassembled WGS sequence"/>
</dbReference>
<keyword evidence="7" id="KW-0326">Glycosidase</keyword>
<dbReference type="EMBL" id="CAJNOQ010011098">
    <property type="protein sequence ID" value="CAF1268685.1"/>
    <property type="molecule type" value="Genomic_DNA"/>
</dbReference>
<keyword evidence="6" id="KW-0119">Carbohydrate metabolism</keyword>
<keyword evidence="2" id="KW-0479">Metal-binding</keyword>
<gene>
    <name evidence="9" type="ORF">GPM918_LOCUS26970</name>
    <name evidence="10" type="ORF">SRO942_LOCUS27216</name>
</gene>